<evidence type="ECO:0000313" key="1">
    <source>
        <dbReference type="EMBL" id="CAB4889616.1"/>
    </source>
</evidence>
<proteinExistence type="predicted"/>
<reference evidence="2" key="1">
    <citation type="submission" date="2020-05" db="EMBL/GenBank/DDBJ databases">
        <authorList>
            <person name="Chiriac C."/>
            <person name="Salcher M."/>
            <person name="Ghai R."/>
            <person name="Kavagutti S V."/>
        </authorList>
    </citation>
    <scope>NUCLEOTIDE SEQUENCE</scope>
</reference>
<dbReference type="EMBL" id="CAFBPZ010000010">
    <property type="protein sequence ID" value="CAB5035265.1"/>
    <property type="molecule type" value="Genomic_DNA"/>
</dbReference>
<evidence type="ECO:0000313" key="2">
    <source>
        <dbReference type="EMBL" id="CAB5035265.1"/>
    </source>
</evidence>
<accession>A0A6J7S1X3</accession>
<dbReference type="Gene3D" id="3.30.565.10">
    <property type="entry name" value="Histidine kinase-like ATPase, C-terminal domain"/>
    <property type="match status" value="1"/>
</dbReference>
<sequence>MSIALHLPAKPEYAALARTLAATIAARCELSYDRVEDARLAIDEAFNQVVLNAPADAEIVCTFLEEVGALEFMVQSRTLLESGLPTNTFSWTVLSALADELRATNVDGILTVVARVQEQHNEAA</sequence>
<dbReference type="EMBL" id="CAFBMC010000007">
    <property type="protein sequence ID" value="CAB4889616.1"/>
    <property type="molecule type" value="Genomic_DNA"/>
</dbReference>
<organism evidence="2">
    <name type="scientific">freshwater metagenome</name>
    <dbReference type="NCBI Taxonomy" id="449393"/>
    <lineage>
        <taxon>unclassified sequences</taxon>
        <taxon>metagenomes</taxon>
        <taxon>ecological metagenomes</taxon>
    </lineage>
</organism>
<name>A0A6J7S1X3_9ZZZZ</name>
<dbReference type="AlphaFoldDB" id="A0A6J7S1X3"/>
<gene>
    <name evidence="1" type="ORF">UFOPK3495_00248</name>
    <name evidence="2" type="ORF">UFOPK4237_00284</name>
</gene>
<dbReference type="InterPro" id="IPR036890">
    <property type="entry name" value="HATPase_C_sf"/>
</dbReference>
<protein>
    <submittedName>
        <fullName evidence="2">Unannotated protein</fullName>
    </submittedName>
</protein>